<dbReference type="Gene3D" id="1.10.730.10">
    <property type="entry name" value="Isoleucyl-tRNA Synthetase, Domain 1"/>
    <property type="match status" value="2"/>
</dbReference>
<dbReference type="CDD" id="cd07958">
    <property type="entry name" value="Anticodon_Ia_Leu_BEm"/>
    <property type="match status" value="1"/>
</dbReference>
<comment type="caution">
    <text evidence="9">Lacks conserved residue(s) required for the propagation of feature annotation.</text>
</comment>
<dbReference type="PANTHER" id="PTHR43740:SF2">
    <property type="entry name" value="LEUCINE--TRNA LIGASE, MITOCHONDRIAL"/>
    <property type="match status" value="1"/>
</dbReference>
<feature type="domain" description="Aminoacyl-tRNA synthetase class Ia" evidence="11">
    <location>
        <begin position="11"/>
        <end position="156"/>
    </location>
</feature>
<evidence type="ECO:0000256" key="8">
    <source>
        <dbReference type="ARBA" id="ARBA00047469"/>
    </source>
</evidence>
<evidence type="ECO:0000256" key="3">
    <source>
        <dbReference type="ARBA" id="ARBA00022598"/>
    </source>
</evidence>
<dbReference type="InterPro" id="IPR013155">
    <property type="entry name" value="M/V/L/I-tRNA-synth_anticd-bd"/>
</dbReference>
<dbReference type="GO" id="GO:0002161">
    <property type="term" value="F:aminoacyl-tRNA deacylase activity"/>
    <property type="evidence" value="ECO:0007669"/>
    <property type="project" value="InterPro"/>
</dbReference>
<feature type="domain" description="Methionyl/Valyl/Leucyl/Isoleucyl-tRNA synthetase anticodon-binding" evidence="12">
    <location>
        <begin position="824"/>
        <end position="935"/>
    </location>
</feature>
<evidence type="ECO:0000256" key="2">
    <source>
        <dbReference type="ARBA" id="ARBA00022490"/>
    </source>
</evidence>
<dbReference type="InterPro" id="IPR002302">
    <property type="entry name" value="Leu-tRNA-ligase"/>
</dbReference>
<dbReference type="GO" id="GO:0005829">
    <property type="term" value="C:cytosol"/>
    <property type="evidence" value="ECO:0007669"/>
    <property type="project" value="TreeGrafter"/>
</dbReference>
<comment type="caution">
    <text evidence="14">The sequence shown here is derived from an EMBL/GenBank/DDBJ whole genome shotgun (WGS) entry which is preliminary data.</text>
</comment>
<comment type="subcellular location">
    <subcellularLocation>
        <location evidence="9">Cytoplasm</location>
    </subcellularLocation>
</comment>
<name>A0A226H1N8_9FLAO</name>
<dbReference type="InterPro" id="IPR009080">
    <property type="entry name" value="tRNAsynth_Ia_anticodon-bd"/>
</dbReference>
<reference evidence="14 15" key="1">
    <citation type="submission" date="2016-11" db="EMBL/GenBank/DDBJ databases">
        <title>Whole genomes of Flavobacteriaceae.</title>
        <authorList>
            <person name="Stine C."/>
            <person name="Li C."/>
            <person name="Tadesse D."/>
        </authorList>
    </citation>
    <scope>NUCLEOTIDE SEQUENCE [LARGE SCALE GENOMIC DNA]</scope>
    <source>
        <strain evidence="14 15">DSM 18292</strain>
    </source>
</reference>
<dbReference type="NCBIfam" id="TIGR00396">
    <property type="entry name" value="leuS_bact"/>
    <property type="match status" value="1"/>
</dbReference>
<dbReference type="Gene3D" id="3.40.50.620">
    <property type="entry name" value="HUPs"/>
    <property type="match status" value="3"/>
</dbReference>
<dbReference type="GO" id="GO:0004823">
    <property type="term" value="F:leucine-tRNA ligase activity"/>
    <property type="evidence" value="ECO:0007669"/>
    <property type="project" value="UniProtKB-UniRule"/>
</dbReference>
<comment type="similarity">
    <text evidence="1 9 10">Belongs to the class-I aminoacyl-tRNA synthetase family.</text>
</comment>
<dbReference type="OrthoDB" id="9810365at2"/>
<keyword evidence="4 9" id="KW-0547">Nucleotide-binding</keyword>
<proteinExistence type="inferred from homology"/>
<evidence type="ECO:0000313" key="14">
    <source>
        <dbReference type="EMBL" id="OXA87400.1"/>
    </source>
</evidence>
<dbReference type="InterPro" id="IPR014729">
    <property type="entry name" value="Rossmann-like_a/b/a_fold"/>
</dbReference>
<evidence type="ECO:0000313" key="15">
    <source>
        <dbReference type="Proteomes" id="UP000198345"/>
    </source>
</evidence>
<sequence length="973" mass="110540">MKYNPNEIEEKWQKYWAENQTFAAENNSEKPKHYVLDMFPYPSGAGLHVGHPLGYIASDVYSRFKRHQGFNVLHPMGYDSFGLPAEQYAIQTGQRPEDTTRVNIDGGVDKEGKQIAGYRKQLDKIGFSFDWGREVRTSNPDYYKHTQWIFIQLFNSWYCKKQGKAFDIKDLVTVFEESGNALVEAVCDDNVMIFTAQEWNSYSDDQKEKVLLQYRMTYLAETEVNWCPGLGTVLANDEIVNGVSERGGYPVIRKKMTQWSMRISAYAERLLQGLNDIDWSESIKESQRNWIGKSVGALVKFQVKSQKSKEESATGLSDFGHSTLDSFIEVFTTRPDTIFGVTFMTLAPEHDLVAKITTPEQKEAVEAYIEKTAKRSERERMADVKTISGVFTGAYAEHPFTKEPIPVWIGDYVLAGYGTGAVMAVPCGDERDYSFANFFKGQNGMPEIKNIFANIDISEAAYGSKDNVEIANSDFLNGLNYKAATQKAIAELEKIGQGTGKTNYRLRDAVFSRQRYWGEPFPVYYINGLPKMIDAKHLPIILPEVEKYLPTEDGLPPLGNAAVWAWDSVNAKVVSTELIDNATIFPLELNTMPGWAGSSWYWMRYMDAHNENEFASKEALAYWESVDLYIGGSEHATGHLLYSRFWNKFLKDKGFAPTEEPFKKLINQGMILGTTAYVYRLEGTNIFVSKNKIEDKKVQPIRVDVHFVNSSDELNIEKFKAWREDFNTAEFIFDENGKYIVGREVEKMSKSYYNVVTPDDICAEYGADTLRLYEMFLGPLEQAKPWNTAGISGVFGFLKKLWRLYFDENNGLIVNNDEPTKDNLKSLHKTIKKVGEDIESFSFNTSVSQFMICVNELSTQNCHSRAILEPLAILVSPYAPHIAEELWSQLGHTTSIATVPFPVFEAKHLVETNKEYPVSFNGKMRFTIELPLDLTAAQIEEIIMKDERTLKQLDGKTPNKVIIVPGKIINLVG</sequence>
<keyword evidence="3 9" id="KW-0436">Ligase</keyword>
<evidence type="ECO:0000256" key="10">
    <source>
        <dbReference type="RuleBase" id="RU363035"/>
    </source>
</evidence>
<keyword evidence="15" id="KW-1185">Reference proteome</keyword>
<dbReference type="GO" id="GO:0006429">
    <property type="term" value="P:leucyl-tRNA aminoacylation"/>
    <property type="evidence" value="ECO:0007669"/>
    <property type="project" value="UniProtKB-UniRule"/>
</dbReference>
<dbReference type="EC" id="6.1.1.4" evidence="9"/>
<evidence type="ECO:0000259" key="13">
    <source>
        <dbReference type="Pfam" id="PF13603"/>
    </source>
</evidence>
<dbReference type="FunFam" id="3.40.50.620:FF:000060">
    <property type="entry name" value="Leucine--tRNA ligase"/>
    <property type="match status" value="1"/>
</dbReference>
<dbReference type="PANTHER" id="PTHR43740">
    <property type="entry name" value="LEUCYL-TRNA SYNTHETASE"/>
    <property type="match status" value="1"/>
</dbReference>
<dbReference type="AlphaFoldDB" id="A0A226H1N8"/>
<dbReference type="GO" id="GO:0005524">
    <property type="term" value="F:ATP binding"/>
    <property type="evidence" value="ECO:0007669"/>
    <property type="project" value="UniProtKB-UniRule"/>
</dbReference>
<evidence type="ECO:0000259" key="12">
    <source>
        <dbReference type="Pfam" id="PF08264"/>
    </source>
</evidence>
<feature type="binding site" evidence="9">
    <location>
        <position position="750"/>
    </location>
    <ligand>
        <name>ATP</name>
        <dbReference type="ChEBI" id="CHEBI:30616"/>
    </ligand>
</feature>
<evidence type="ECO:0000256" key="1">
    <source>
        <dbReference type="ARBA" id="ARBA00005594"/>
    </source>
</evidence>
<dbReference type="SUPFAM" id="SSF50677">
    <property type="entry name" value="ValRS/IleRS/LeuRS editing domain"/>
    <property type="match status" value="1"/>
</dbReference>
<dbReference type="Proteomes" id="UP000198345">
    <property type="component" value="Unassembled WGS sequence"/>
</dbReference>
<dbReference type="HAMAP" id="MF_00049_B">
    <property type="entry name" value="Leu_tRNA_synth_B"/>
    <property type="match status" value="1"/>
</dbReference>
<dbReference type="Pfam" id="PF00133">
    <property type="entry name" value="tRNA-synt_1"/>
    <property type="match status" value="1"/>
</dbReference>
<dbReference type="FunFam" id="1.10.730.10:FF:000011">
    <property type="entry name" value="Leucine--tRNA ligase chloroplastic/mitochondrial"/>
    <property type="match status" value="1"/>
</dbReference>
<dbReference type="InterPro" id="IPR002300">
    <property type="entry name" value="aa-tRNA-synth_Ia"/>
</dbReference>
<keyword evidence="5 9" id="KW-0067">ATP-binding</keyword>
<dbReference type="FunFam" id="3.40.50.620:FF:000056">
    <property type="entry name" value="Leucine--tRNA ligase"/>
    <property type="match status" value="1"/>
</dbReference>
<dbReference type="InterPro" id="IPR025709">
    <property type="entry name" value="Leu_tRNA-synth_edit"/>
</dbReference>
<dbReference type="SUPFAM" id="SSF52374">
    <property type="entry name" value="Nucleotidylyl transferase"/>
    <property type="match status" value="1"/>
</dbReference>
<keyword evidence="2 9" id="KW-0963">Cytoplasm</keyword>
<evidence type="ECO:0000256" key="5">
    <source>
        <dbReference type="ARBA" id="ARBA00022840"/>
    </source>
</evidence>
<dbReference type="PRINTS" id="PR00985">
    <property type="entry name" value="TRNASYNTHLEU"/>
</dbReference>
<evidence type="ECO:0000259" key="11">
    <source>
        <dbReference type="Pfam" id="PF00133"/>
    </source>
</evidence>
<keyword evidence="7 9" id="KW-0030">Aminoacyl-tRNA synthetase</keyword>
<dbReference type="PROSITE" id="PS00178">
    <property type="entry name" value="AA_TRNA_LIGASE_I"/>
    <property type="match status" value="1"/>
</dbReference>
<protein>
    <recommendedName>
        <fullName evidence="9">Leucine--tRNA ligase</fullName>
        <ecNumber evidence="9">6.1.1.4</ecNumber>
    </recommendedName>
    <alternativeName>
        <fullName evidence="9">Leucyl-tRNA synthetase</fullName>
        <shortName evidence="9">LeuRS</shortName>
    </alternativeName>
</protein>
<gene>
    <name evidence="9" type="primary">leuS</name>
    <name evidence="14" type="ORF">B0A66_16555</name>
</gene>
<organism evidence="14 15">
    <name type="scientific">Flavobacterium hercynium</name>
    <dbReference type="NCBI Taxonomy" id="387094"/>
    <lineage>
        <taxon>Bacteria</taxon>
        <taxon>Pseudomonadati</taxon>
        <taxon>Bacteroidota</taxon>
        <taxon>Flavobacteriia</taxon>
        <taxon>Flavobacteriales</taxon>
        <taxon>Flavobacteriaceae</taxon>
        <taxon>Flavobacterium</taxon>
    </lineage>
</organism>
<dbReference type="Pfam" id="PF13603">
    <property type="entry name" value="tRNA-synt_1_2"/>
    <property type="match status" value="1"/>
</dbReference>
<dbReference type="RefSeq" id="WP_089050965.1">
    <property type="nucleotide sequence ID" value="NZ_FXTV01000010.1"/>
</dbReference>
<evidence type="ECO:0000256" key="7">
    <source>
        <dbReference type="ARBA" id="ARBA00023146"/>
    </source>
</evidence>
<comment type="catalytic activity">
    <reaction evidence="8 9">
        <text>tRNA(Leu) + L-leucine + ATP = L-leucyl-tRNA(Leu) + AMP + diphosphate</text>
        <dbReference type="Rhea" id="RHEA:11688"/>
        <dbReference type="Rhea" id="RHEA-COMP:9613"/>
        <dbReference type="Rhea" id="RHEA-COMP:9622"/>
        <dbReference type="ChEBI" id="CHEBI:30616"/>
        <dbReference type="ChEBI" id="CHEBI:33019"/>
        <dbReference type="ChEBI" id="CHEBI:57427"/>
        <dbReference type="ChEBI" id="CHEBI:78442"/>
        <dbReference type="ChEBI" id="CHEBI:78494"/>
        <dbReference type="ChEBI" id="CHEBI:456215"/>
        <dbReference type="EC" id="6.1.1.4"/>
    </reaction>
</comment>
<dbReference type="InterPro" id="IPR009008">
    <property type="entry name" value="Val/Leu/Ile-tRNA-synth_edit"/>
</dbReference>
<dbReference type="Pfam" id="PF08264">
    <property type="entry name" value="Anticodon_1"/>
    <property type="match status" value="1"/>
</dbReference>
<dbReference type="InterPro" id="IPR001412">
    <property type="entry name" value="aa-tRNA-synth_I_CS"/>
</dbReference>
<feature type="short sequence motif" description="'KMSKS' region" evidence="9">
    <location>
        <begin position="747"/>
        <end position="751"/>
    </location>
</feature>
<evidence type="ECO:0000256" key="6">
    <source>
        <dbReference type="ARBA" id="ARBA00022917"/>
    </source>
</evidence>
<dbReference type="EMBL" id="MUGW01000035">
    <property type="protein sequence ID" value="OXA87400.1"/>
    <property type="molecule type" value="Genomic_DNA"/>
</dbReference>
<evidence type="ECO:0000256" key="9">
    <source>
        <dbReference type="HAMAP-Rule" id="MF_00049"/>
    </source>
</evidence>
<evidence type="ECO:0000256" key="4">
    <source>
        <dbReference type="ARBA" id="ARBA00022741"/>
    </source>
</evidence>
<dbReference type="SUPFAM" id="SSF47323">
    <property type="entry name" value="Anticodon-binding domain of a subclass of class I aminoacyl-tRNA synthetases"/>
    <property type="match status" value="1"/>
</dbReference>
<feature type="domain" description="Leucyl-tRNA synthetase editing" evidence="13">
    <location>
        <begin position="288"/>
        <end position="492"/>
    </location>
</feature>
<accession>A0A226H1N8</accession>
<keyword evidence="6 9" id="KW-0648">Protein biosynthesis</keyword>